<keyword evidence="1" id="KW-0732">Signal</keyword>
<dbReference type="RefSeq" id="WP_035127354.1">
    <property type="nucleotide sequence ID" value="NZ_JRHH01000004.1"/>
</dbReference>
<organism evidence="2 3">
    <name type="scientific">Flavobacterium aquatile LMG 4008 = ATCC 11947</name>
    <dbReference type="NCBI Taxonomy" id="1453498"/>
    <lineage>
        <taxon>Bacteria</taxon>
        <taxon>Pseudomonadati</taxon>
        <taxon>Bacteroidota</taxon>
        <taxon>Flavobacteriia</taxon>
        <taxon>Flavobacteriales</taxon>
        <taxon>Flavobacteriaceae</taxon>
        <taxon>Flavobacterium</taxon>
    </lineage>
</organism>
<evidence type="ECO:0000313" key="3">
    <source>
        <dbReference type="Proteomes" id="UP000029554"/>
    </source>
</evidence>
<dbReference type="Proteomes" id="UP000029554">
    <property type="component" value="Unassembled WGS sequence"/>
</dbReference>
<proteinExistence type="predicted"/>
<dbReference type="AlphaFoldDB" id="A0A095ST36"/>
<feature type="signal peptide" evidence="1">
    <location>
        <begin position="1"/>
        <end position="18"/>
    </location>
</feature>
<name>A0A095ST36_9FLAO</name>
<gene>
    <name evidence="2" type="ORF">LG45_11910</name>
</gene>
<sequence>MKINLTLLLFLIFSTSFGQTVEKITIPKGVVYNYAKSELVEKAKQLIEGDLKDDSNYALSGKIMIIGPVLWNRFKNIKKLNEIEGGNTTFLVDNDKLSGKMTQDVEDTKKVWDELRKEIGKDNYSIRKANERELRYYWSVISFDIDEPLLILETKKHSYILNILKNDLKVMWLDEVPRR</sequence>
<keyword evidence="3" id="KW-1185">Reference proteome</keyword>
<comment type="caution">
    <text evidence="2">The sequence shown here is derived from an EMBL/GenBank/DDBJ whole genome shotgun (WGS) entry which is preliminary data.</text>
</comment>
<dbReference type="OrthoDB" id="1336082at2"/>
<feature type="chain" id="PRO_5001918226" evidence="1">
    <location>
        <begin position="19"/>
        <end position="179"/>
    </location>
</feature>
<dbReference type="STRING" id="1453498.LG45_11910"/>
<dbReference type="eggNOG" id="ENOG50340FP">
    <property type="taxonomic scope" value="Bacteria"/>
</dbReference>
<reference evidence="2 3" key="1">
    <citation type="submission" date="2014-09" db="EMBL/GenBank/DDBJ databases">
        <title>Whole Genome Shotgun of Flavobacterium aquatile LMG 4008.</title>
        <authorList>
            <person name="Gale A.N."/>
            <person name="Pipes S.E."/>
            <person name="Newman J.D."/>
        </authorList>
    </citation>
    <scope>NUCLEOTIDE SEQUENCE [LARGE SCALE GENOMIC DNA]</scope>
    <source>
        <strain evidence="2 3">LMG 4008</strain>
    </source>
</reference>
<evidence type="ECO:0000313" key="2">
    <source>
        <dbReference type="EMBL" id="KGD67816.1"/>
    </source>
</evidence>
<evidence type="ECO:0000256" key="1">
    <source>
        <dbReference type="SAM" id="SignalP"/>
    </source>
</evidence>
<accession>A0A095ST36</accession>
<dbReference type="EMBL" id="JRHH01000004">
    <property type="protein sequence ID" value="KGD67816.1"/>
    <property type="molecule type" value="Genomic_DNA"/>
</dbReference>
<protein>
    <submittedName>
        <fullName evidence="2">Uncharacterized protein</fullName>
    </submittedName>
</protein>